<dbReference type="PANTHER" id="PTHR43546">
    <property type="entry name" value="UPF0173 METAL-DEPENDENT HYDROLASE MJ1163-RELATED"/>
    <property type="match status" value="1"/>
</dbReference>
<dbReference type="InterPro" id="IPR036866">
    <property type="entry name" value="RibonucZ/Hydroxyglut_hydro"/>
</dbReference>
<evidence type="ECO:0000313" key="4">
    <source>
        <dbReference type="Proteomes" id="UP000624325"/>
    </source>
</evidence>
<evidence type="ECO:0008006" key="5">
    <source>
        <dbReference type="Google" id="ProtNLM"/>
    </source>
</evidence>
<evidence type="ECO:0000313" key="3">
    <source>
        <dbReference type="EMBL" id="GIF60742.1"/>
    </source>
</evidence>
<comment type="caution">
    <text evidence="3">The sequence shown here is derived from an EMBL/GenBank/DDBJ whole genome shotgun (WGS) entry which is preliminary data.</text>
</comment>
<gene>
    <name evidence="3" type="ORF">Air01nite_68370</name>
</gene>
<evidence type="ECO:0000256" key="2">
    <source>
        <dbReference type="SAM" id="MobiDB-lite"/>
    </source>
</evidence>
<dbReference type="RefSeq" id="WP_203707560.1">
    <property type="nucleotide sequence ID" value="NZ_BAAALU010000002.1"/>
</dbReference>
<reference evidence="3 4" key="1">
    <citation type="submission" date="2021-01" db="EMBL/GenBank/DDBJ databases">
        <title>Whole genome shotgun sequence of Asanoa iriomotensis NBRC 100142.</title>
        <authorList>
            <person name="Komaki H."/>
            <person name="Tamura T."/>
        </authorList>
    </citation>
    <scope>NUCLEOTIDE SEQUENCE [LARGE SCALE GENOMIC DNA]</scope>
    <source>
        <strain evidence="3 4">NBRC 100142</strain>
    </source>
</reference>
<keyword evidence="4" id="KW-1185">Reference proteome</keyword>
<sequence length="123" mass="12688">MKITHIGGPTALIEVGGWHLLTDPTFDAPGRRYAFGWGTSSTKVSGPAVSLASLGRIDAVLLTHDHHGDNLDDLGRAMLPDVSRVITTSSGAGRLGGNATGLAPWATTRLSGEDPGSSTEIQA</sequence>
<dbReference type="EMBL" id="BONC01000075">
    <property type="protein sequence ID" value="GIF60742.1"/>
    <property type="molecule type" value="Genomic_DNA"/>
</dbReference>
<keyword evidence="1" id="KW-0378">Hydrolase</keyword>
<feature type="region of interest" description="Disordered" evidence="2">
    <location>
        <begin position="89"/>
        <end position="123"/>
    </location>
</feature>
<accession>A0ABQ4CD84</accession>
<evidence type="ECO:0000256" key="1">
    <source>
        <dbReference type="ARBA" id="ARBA00022801"/>
    </source>
</evidence>
<name>A0ABQ4CD84_9ACTN</name>
<dbReference type="SUPFAM" id="SSF56281">
    <property type="entry name" value="Metallo-hydrolase/oxidoreductase"/>
    <property type="match status" value="1"/>
</dbReference>
<proteinExistence type="predicted"/>
<dbReference type="Gene3D" id="3.60.15.10">
    <property type="entry name" value="Ribonuclease Z/Hydroxyacylglutathione hydrolase-like"/>
    <property type="match status" value="1"/>
</dbReference>
<organism evidence="3 4">
    <name type="scientific">Asanoa iriomotensis</name>
    <dbReference type="NCBI Taxonomy" id="234613"/>
    <lineage>
        <taxon>Bacteria</taxon>
        <taxon>Bacillati</taxon>
        <taxon>Actinomycetota</taxon>
        <taxon>Actinomycetes</taxon>
        <taxon>Micromonosporales</taxon>
        <taxon>Micromonosporaceae</taxon>
        <taxon>Asanoa</taxon>
    </lineage>
</organism>
<dbReference type="InterPro" id="IPR050114">
    <property type="entry name" value="UPF0173_UPF0282_UlaG_hydrolase"/>
</dbReference>
<protein>
    <recommendedName>
        <fullName evidence="5">MBL fold metallo-hydrolase</fullName>
    </recommendedName>
</protein>
<dbReference type="Proteomes" id="UP000624325">
    <property type="component" value="Unassembled WGS sequence"/>
</dbReference>
<dbReference type="PANTHER" id="PTHR43546:SF9">
    <property type="entry name" value="L-ASCORBATE-6-PHOSPHATE LACTONASE ULAG-RELATED"/>
    <property type="match status" value="1"/>
</dbReference>